<proteinExistence type="predicted"/>
<evidence type="ECO:0000313" key="2">
    <source>
        <dbReference type="EMBL" id="PYH45421.1"/>
    </source>
</evidence>
<dbReference type="Gene3D" id="2.40.50.140">
    <property type="entry name" value="Nucleic acid-binding proteins"/>
    <property type="match status" value="1"/>
</dbReference>
<dbReference type="RefSeq" id="XP_025431403.1">
    <property type="nucleotide sequence ID" value="XM_025574963.1"/>
</dbReference>
<keyword evidence="3" id="KW-1185">Reference proteome</keyword>
<name>A0A318ZD45_9EURO</name>
<dbReference type="EMBL" id="KZ821231">
    <property type="protein sequence ID" value="PYH45421.1"/>
    <property type="molecule type" value="Genomic_DNA"/>
</dbReference>
<keyword evidence="1" id="KW-0175">Coiled coil</keyword>
<reference evidence="2 3" key="1">
    <citation type="submission" date="2016-12" db="EMBL/GenBank/DDBJ databases">
        <title>The genomes of Aspergillus section Nigri reveals drivers in fungal speciation.</title>
        <authorList>
            <consortium name="DOE Joint Genome Institute"/>
            <person name="Vesth T.C."/>
            <person name="Nybo J."/>
            <person name="Theobald S."/>
            <person name="Brandl J."/>
            <person name="Frisvad J.C."/>
            <person name="Nielsen K.F."/>
            <person name="Lyhne E.K."/>
            <person name="Kogle M.E."/>
            <person name="Kuo A."/>
            <person name="Riley R."/>
            <person name="Clum A."/>
            <person name="Nolan M."/>
            <person name="Lipzen A."/>
            <person name="Salamov A."/>
            <person name="Henrissat B."/>
            <person name="Wiebenga A."/>
            <person name="De Vries R.P."/>
            <person name="Grigoriev I.V."/>
            <person name="Mortensen U.H."/>
            <person name="Andersen M.R."/>
            <person name="Baker S.E."/>
        </authorList>
    </citation>
    <scope>NUCLEOTIDE SEQUENCE [LARGE SCALE GENOMIC DNA]</scope>
    <source>
        <strain evidence="2 3">JOP 1030-1</strain>
    </source>
</reference>
<dbReference type="STRING" id="1450539.A0A318ZD45"/>
<organism evidence="2 3">
    <name type="scientific">Aspergillus saccharolyticus JOP 1030-1</name>
    <dbReference type="NCBI Taxonomy" id="1450539"/>
    <lineage>
        <taxon>Eukaryota</taxon>
        <taxon>Fungi</taxon>
        <taxon>Dikarya</taxon>
        <taxon>Ascomycota</taxon>
        <taxon>Pezizomycotina</taxon>
        <taxon>Eurotiomycetes</taxon>
        <taxon>Eurotiomycetidae</taxon>
        <taxon>Eurotiales</taxon>
        <taxon>Aspergillaceae</taxon>
        <taxon>Aspergillus</taxon>
        <taxon>Aspergillus subgen. Circumdati</taxon>
    </lineage>
</organism>
<feature type="coiled-coil region" evidence="1">
    <location>
        <begin position="4"/>
        <end position="31"/>
    </location>
</feature>
<dbReference type="Proteomes" id="UP000248349">
    <property type="component" value="Unassembled WGS sequence"/>
</dbReference>
<sequence length="64" mass="7219">MNYLTNTGKLYRSLKRELVRAQEEIKRIQSVPLVIGQFMEAIDQKCDAPVISGHSGTIVLTILM</sequence>
<dbReference type="AlphaFoldDB" id="A0A318ZD45"/>
<evidence type="ECO:0000256" key="1">
    <source>
        <dbReference type="SAM" id="Coils"/>
    </source>
</evidence>
<dbReference type="InterPro" id="IPR012340">
    <property type="entry name" value="NA-bd_OB-fold"/>
</dbReference>
<evidence type="ECO:0000313" key="3">
    <source>
        <dbReference type="Proteomes" id="UP000248349"/>
    </source>
</evidence>
<dbReference type="OrthoDB" id="10255768at2759"/>
<gene>
    <name evidence="2" type="ORF">BP01DRAFT_356466</name>
</gene>
<accession>A0A318ZD45</accession>
<dbReference type="GeneID" id="37076191"/>
<protein>
    <submittedName>
        <fullName evidence="2">Uncharacterized protein</fullName>
    </submittedName>
</protein>